<dbReference type="EMBL" id="JBHUCO010000038">
    <property type="protein sequence ID" value="MFD1521746.1"/>
    <property type="molecule type" value="Genomic_DNA"/>
</dbReference>
<sequence>MVCGRRGRRGGHVTLRLDGKVALVTGASSGIGEATAKALARQGARVVLAARREKELQRVVGEIEAADGTALGIPTDILVEDDVAKVVRVAEEQFGGLDIAFNNAGSFGFAAPIVEQATDAWRAAIEDTLTSVFVSIRREAPAMLRRGGGAIINNASVLGMVGSGEGMSSYVAAKHGVVGLTRAAALELAAQNIRVNAIALGTVETPMVWAGREFAPELDEKFRASHALRRTATPDEPASLVTYLAGDDAGFITGAVLAMDGGWTAH</sequence>
<dbReference type="PROSITE" id="PS00061">
    <property type="entry name" value="ADH_SHORT"/>
    <property type="match status" value="1"/>
</dbReference>
<dbReference type="GO" id="GO:0016491">
    <property type="term" value="F:oxidoreductase activity"/>
    <property type="evidence" value="ECO:0007669"/>
    <property type="project" value="UniProtKB-KW"/>
</dbReference>
<protein>
    <submittedName>
        <fullName evidence="2">SDR family NAD(P)-dependent oxidoreductase</fullName>
        <ecNumber evidence="2">1.1.1.-</ecNumber>
    </submittedName>
</protein>
<dbReference type="InterPro" id="IPR020904">
    <property type="entry name" value="Sc_DH/Rdtase_CS"/>
</dbReference>
<dbReference type="InterPro" id="IPR002347">
    <property type="entry name" value="SDR_fam"/>
</dbReference>
<dbReference type="SUPFAM" id="SSF51735">
    <property type="entry name" value="NAD(P)-binding Rossmann-fold domains"/>
    <property type="match status" value="1"/>
</dbReference>
<name>A0ABW4F217_9PSEU</name>
<dbReference type="CDD" id="cd05233">
    <property type="entry name" value="SDR_c"/>
    <property type="match status" value="1"/>
</dbReference>
<dbReference type="RefSeq" id="WP_344722312.1">
    <property type="nucleotide sequence ID" value="NZ_BAAAUS010000011.1"/>
</dbReference>
<evidence type="ECO:0000313" key="3">
    <source>
        <dbReference type="Proteomes" id="UP001597114"/>
    </source>
</evidence>
<comment type="caution">
    <text evidence="2">The sequence shown here is derived from an EMBL/GenBank/DDBJ whole genome shotgun (WGS) entry which is preliminary data.</text>
</comment>
<dbReference type="PANTHER" id="PTHR42879:SF2">
    <property type="entry name" value="3-OXOACYL-[ACYL-CARRIER-PROTEIN] REDUCTASE FABG"/>
    <property type="match status" value="1"/>
</dbReference>
<organism evidence="2 3">
    <name type="scientific">Pseudonocardia yunnanensis</name>
    <dbReference type="NCBI Taxonomy" id="58107"/>
    <lineage>
        <taxon>Bacteria</taxon>
        <taxon>Bacillati</taxon>
        <taxon>Actinomycetota</taxon>
        <taxon>Actinomycetes</taxon>
        <taxon>Pseudonocardiales</taxon>
        <taxon>Pseudonocardiaceae</taxon>
        <taxon>Pseudonocardia</taxon>
    </lineage>
</organism>
<dbReference type="Pfam" id="PF13561">
    <property type="entry name" value="adh_short_C2"/>
    <property type="match status" value="1"/>
</dbReference>
<dbReference type="PANTHER" id="PTHR42879">
    <property type="entry name" value="3-OXOACYL-(ACYL-CARRIER-PROTEIN) REDUCTASE"/>
    <property type="match status" value="1"/>
</dbReference>
<evidence type="ECO:0000313" key="2">
    <source>
        <dbReference type="EMBL" id="MFD1521746.1"/>
    </source>
</evidence>
<dbReference type="PRINTS" id="PR00081">
    <property type="entry name" value="GDHRDH"/>
</dbReference>
<evidence type="ECO:0000256" key="1">
    <source>
        <dbReference type="ARBA" id="ARBA00006484"/>
    </source>
</evidence>
<accession>A0ABW4F217</accession>
<dbReference type="EC" id="1.1.1.-" evidence="2"/>
<keyword evidence="3" id="KW-1185">Reference proteome</keyword>
<dbReference type="InterPro" id="IPR050259">
    <property type="entry name" value="SDR"/>
</dbReference>
<keyword evidence="2" id="KW-0560">Oxidoreductase</keyword>
<reference evidence="3" key="1">
    <citation type="journal article" date="2019" name="Int. J. Syst. Evol. Microbiol.">
        <title>The Global Catalogue of Microorganisms (GCM) 10K type strain sequencing project: providing services to taxonomists for standard genome sequencing and annotation.</title>
        <authorList>
            <consortium name="The Broad Institute Genomics Platform"/>
            <consortium name="The Broad Institute Genome Sequencing Center for Infectious Disease"/>
            <person name="Wu L."/>
            <person name="Ma J."/>
        </authorList>
    </citation>
    <scope>NUCLEOTIDE SEQUENCE [LARGE SCALE GENOMIC DNA]</scope>
    <source>
        <strain evidence="3">CCM 7043</strain>
    </source>
</reference>
<gene>
    <name evidence="2" type="ORF">ACFSJD_29910</name>
</gene>
<dbReference type="InterPro" id="IPR036291">
    <property type="entry name" value="NAD(P)-bd_dom_sf"/>
</dbReference>
<dbReference type="PRINTS" id="PR00080">
    <property type="entry name" value="SDRFAMILY"/>
</dbReference>
<dbReference type="Proteomes" id="UP001597114">
    <property type="component" value="Unassembled WGS sequence"/>
</dbReference>
<comment type="similarity">
    <text evidence="1">Belongs to the short-chain dehydrogenases/reductases (SDR) family.</text>
</comment>
<proteinExistence type="inferred from homology"/>
<dbReference type="Gene3D" id="3.40.50.720">
    <property type="entry name" value="NAD(P)-binding Rossmann-like Domain"/>
    <property type="match status" value="1"/>
</dbReference>